<proteinExistence type="predicted"/>
<feature type="non-terminal residue" evidence="3">
    <location>
        <position position="1"/>
    </location>
</feature>
<feature type="compositionally biased region" description="Basic and acidic residues" evidence="1">
    <location>
        <begin position="339"/>
        <end position="354"/>
    </location>
</feature>
<evidence type="ECO:0000256" key="2">
    <source>
        <dbReference type="SAM" id="Phobius"/>
    </source>
</evidence>
<keyword evidence="2" id="KW-0812">Transmembrane</keyword>
<organism evidence="3 4">
    <name type="scientific">Macrostomum lignano</name>
    <dbReference type="NCBI Taxonomy" id="282301"/>
    <lineage>
        <taxon>Eukaryota</taxon>
        <taxon>Metazoa</taxon>
        <taxon>Spiralia</taxon>
        <taxon>Lophotrochozoa</taxon>
        <taxon>Platyhelminthes</taxon>
        <taxon>Rhabditophora</taxon>
        <taxon>Macrostomorpha</taxon>
        <taxon>Macrostomida</taxon>
        <taxon>Macrostomidae</taxon>
        <taxon>Macrostomum</taxon>
    </lineage>
</organism>
<evidence type="ECO:0000313" key="4">
    <source>
        <dbReference type="Proteomes" id="UP000215902"/>
    </source>
</evidence>
<keyword evidence="2" id="KW-1133">Transmembrane helix</keyword>
<keyword evidence="2" id="KW-0472">Membrane</keyword>
<name>A0A267F604_9PLAT</name>
<feature type="compositionally biased region" description="Polar residues" evidence="1">
    <location>
        <begin position="382"/>
        <end position="393"/>
    </location>
</feature>
<dbReference type="AlphaFoldDB" id="A0A267F604"/>
<comment type="caution">
    <text evidence="3">The sequence shown here is derived from an EMBL/GenBank/DDBJ whole genome shotgun (WGS) entry which is preliminary data.</text>
</comment>
<keyword evidence="4" id="KW-1185">Reference proteome</keyword>
<reference evidence="3 4" key="1">
    <citation type="submission" date="2017-06" db="EMBL/GenBank/DDBJ databases">
        <title>A platform for efficient transgenesis in Macrostomum lignano, a flatworm model organism for stem cell research.</title>
        <authorList>
            <person name="Berezikov E."/>
        </authorList>
    </citation>
    <scope>NUCLEOTIDE SEQUENCE [LARGE SCALE GENOMIC DNA]</scope>
    <source>
        <strain evidence="3">DV1</strain>
        <tissue evidence="3">Whole organism</tissue>
    </source>
</reference>
<feature type="region of interest" description="Disordered" evidence="1">
    <location>
        <begin position="258"/>
        <end position="279"/>
    </location>
</feature>
<evidence type="ECO:0000256" key="1">
    <source>
        <dbReference type="SAM" id="MobiDB-lite"/>
    </source>
</evidence>
<feature type="transmembrane region" description="Helical" evidence="2">
    <location>
        <begin position="225"/>
        <end position="251"/>
    </location>
</feature>
<dbReference type="EMBL" id="NIVC01001389">
    <property type="protein sequence ID" value="PAA68529.1"/>
    <property type="molecule type" value="Genomic_DNA"/>
</dbReference>
<dbReference type="Proteomes" id="UP000215902">
    <property type="component" value="Unassembled WGS sequence"/>
</dbReference>
<accession>A0A267F604</accession>
<protein>
    <submittedName>
        <fullName evidence="3">Uncharacterized protein</fullName>
    </submittedName>
</protein>
<sequence length="402" mass="42745">TAVGKMPSPPSGVSLLFSTSQPAASLPMSPEVAAAAAMAIGMRASAAALQLLLLLLAADLASRWSQQVAAASAAPSGLGRDYMLRTCGQTLSLEGLDWASVTWEPPVSQCGLTVLPGAARRVLAWRRTLGHPSPASACYIDLYRWLCLPKQPHCNTLVVATGRHESGALLEPPPASNPAGLSLGETDFLQLLYCGTGGTVLYLQLDSQKDSGNPTDTAGSSSNSVLLGVILPTLLVAMATATAVVFIGVCARRRRLKRRQIRRRHRSEPPPSYADCVTASAAAAQPEQWKLGSRLSAEQLHRSWLQQQPPPPPYELAVATISLGRMAIVESSDYPCSLEHQESQDASNRCHDNPAFDAGDGDQLGESDSVRMAVGRGMRAQYSRNSRSISQGPQRGCRVTQV</sequence>
<feature type="region of interest" description="Disordered" evidence="1">
    <location>
        <begin position="339"/>
        <end position="402"/>
    </location>
</feature>
<gene>
    <name evidence="3" type="ORF">BOX15_Mlig013261g2</name>
</gene>
<evidence type="ECO:0000313" key="3">
    <source>
        <dbReference type="EMBL" id="PAA68529.1"/>
    </source>
</evidence>